<dbReference type="PANTHER" id="PTHR43355">
    <property type="entry name" value="FLAVIN REDUCTASE (NADPH)"/>
    <property type="match status" value="1"/>
</dbReference>
<protein>
    <submittedName>
        <fullName evidence="2">NADH-flavin reductase</fullName>
    </submittedName>
</protein>
<dbReference type="InterPro" id="IPR036291">
    <property type="entry name" value="NAD(P)-bd_dom_sf"/>
</dbReference>
<sequence length="219" mass="23431">MKKFAVIGATGLVGSAVVKELAERGHRVTAFARHIDKVQKADNVQAVAIDVNAPDFAQNLLGFDAVVNAFNAGWENPNLANDLKQGHASILTAAKTANVPYLLVVGGAGSLNIAPNVQLVDTPDFPAEVYPAANVVRELLNELRSRNDINWAFLSPAMMFAINPVSFERTGKYRTGKDDVLFNADGSPADISVADLAVAIADDLEQKAHLHQRFTVASI</sequence>
<dbReference type="Proteomes" id="UP000271188">
    <property type="component" value="Chromosome"/>
</dbReference>
<gene>
    <name evidence="2" type="ORF">NCTC10643_00309</name>
</gene>
<reference evidence="2" key="1">
    <citation type="submission" date="2018-12" db="EMBL/GenBank/DDBJ databases">
        <authorList>
            <consortium name="Pathogen Informatics"/>
        </authorList>
    </citation>
    <scope>NUCLEOTIDE SEQUENCE [LARGE SCALE GENOMIC DNA]</scope>
    <source>
        <strain evidence="2">NCTC10643</strain>
    </source>
</reference>
<proteinExistence type="predicted"/>
<feature type="domain" description="NAD(P)-binding" evidence="1">
    <location>
        <begin position="8"/>
        <end position="203"/>
    </location>
</feature>
<accession>A0A448T4T9</accession>
<dbReference type="RefSeq" id="WP_126301249.1">
    <property type="nucleotide sequence ID" value="NZ_LR134495.1"/>
</dbReference>
<evidence type="ECO:0000313" key="2">
    <source>
        <dbReference type="EMBL" id="VEI74940.1"/>
    </source>
</evidence>
<dbReference type="InterPro" id="IPR016040">
    <property type="entry name" value="NAD(P)-bd_dom"/>
</dbReference>
<dbReference type="Gene3D" id="3.40.50.720">
    <property type="entry name" value="NAD(P)-binding Rossmann-like Domain"/>
    <property type="match status" value="1"/>
</dbReference>
<dbReference type="Pfam" id="PF13460">
    <property type="entry name" value="NAD_binding_10"/>
    <property type="match status" value="1"/>
</dbReference>
<dbReference type="InterPro" id="IPR051606">
    <property type="entry name" value="Polyketide_Oxido-like"/>
</dbReference>
<name>A0A448T4T9_MANHA</name>
<dbReference type="GO" id="GO:0016646">
    <property type="term" value="F:oxidoreductase activity, acting on the CH-NH group of donors, NAD or NADP as acceptor"/>
    <property type="evidence" value="ECO:0007669"/>
    <property type="project" value="TreeGrafter"/>
</dbReference>
<dbReference type="SUPFAM" id="SSF51735">
    <property type="entry name" value="NAD(P)-binding Rossmann-fold domains"/>
    <property type="match status" value="1"/>
</dbReference>
<evidence type="ECO:0000313" key="3">
    <source>
        <dbReference type="Proteomes" id="UP000271188"/>
    </source>
</evidence>
<dbReference type="AlphaFoldDB" id="A0A448T4T9"/>
<organism evidence="2 3">
    <name type="scientific">Mannheimia haemolytica</name>
    <name type="common">Pasteurella haemolytica</name>
    <dbReference type="NCBI Taxonomy" id="75985"/>
    <lineage>
        <taxon>Bacteria</taxon>
        <taxon>Pseudomonadati</taxon>
        <taxon>Pseudomonadota</taxon>
        <taxon>Gammaproteobacteria</taxon>
        <taxon>Pasteurellales</taxon>
        <taxon>Pasteurellaceae</taxon>
        <taxon>Mannheimia</taxon>
    </lineage>
</organism>
<evidence type="ECO:0000259" key="1">
    <source>
        <dbReference type="Pfam" id="PF13460"/>
    </source>
</evidence>
<dbReference type="EMBL" id="LR134495">
    <property type="protein sequence ID" value="VEI74940.1"/>
    <property type="molecule type" value="Genomic_DNA"/>
</dbReference>
<dbReference type="PANTHER" id="PTHR43355:SF2">
    <property type="entry name" value="FLAVIN REDUCTASE (NADPH)"/>
    <property type="match status" value="1"/>
</dbReference>